<dbReference type="InterPro" id="IPR036259">
    <property type="entry name" value="MFS_trans_sf"/>
</dbReference>
<feature type="transmembrane region" description="Helical" evidence="6">
    <location>
        <begin position="318"/>
        <end position="339"/>
    </location>
</feature>
<dbReference type="PANTHER" id="PTHR23506">
    <property type="entry name" value="GH10249P"/>
    <property type="match status" value="1"/>
</dbReference>
<evidence type="ECO:0000313" key="8">
    <source>
        <dbReference type="Proteomes" id="UP001642483"/>
    </source>
</evidence>
<keyword evidence="5 6" id="KW-0472">Membrane</keyword>
<dbReference type="EMBL" id="CAWYQH010000106">
    <property type="protein sequence ID" value="CAK8687923.1"/>
    <property type="molecule type" value="Genomic_DNA"/>
</dbReference>
<keyword evidence="8" id="KW-1185">Reference proteome</keyword>
<evidence type="ECO:0000256" key="2">
    <source>
        <dbReference type="ARBA" id="ARBA00022448"/>
    </source>
</evidence>
<feature type="transmembrane region" description="Helical" evidence="6">
    <location>
        <begin position="206"/>
        <end position="226"/>
    </location>
</feature>
<feature type="transmembrane region" description="Helical" evidence="6">
    <location>
        <begin position="247"/>
        <end position="267"/>
    </location>
</feature>
<feature type="transmembrane region" description="Helical" evidence="6">
    <location>
        <begin position="287"/>
        <end position="306"/>
    </location>
</feature>
<name>A0ABP0G7X2_CLALP</name>
<keyword evidence="2" id="KW-0813">Transport</keyword>
<comment type="caution">
    <text evidence="7">The sequence shown here is derived from an EMBL/GenBank/DDBJ whole genome shotgun (WGS) entry which is preliminary data.</text>
</comment>
<feature type="transmembrane region" description="Helical" evidence="6">
    <location>
        <begin position="345"/>
        <end position="366"/>
    </location>
</feature>
<feature type="transmembrane region" description="Helical" evidence="6">
    <location>
        <begin position="114"/>
        <end position="133"/>
    </location>
</feature>
<keyword evidence="4 6" id="KW-1133">Transmembrane helix</keyword>
<evidence type="ECO:0000256" key="1">
    <source>
        <dbReference type="ARBA" id="ARBA00004141"/>
    </source>
</evidence>
<accession>A0ABP0G7X2</accession>
<dbReference type="Pfam" id="PF07690">
    <property type="entry name" value="MFS_1"/>
    <property type="match status" value="1"/>
</dbReference>
<reference evidence="7 8" key="1">
    <citation type="submission" date="2024-02" db="EMBL/GenBank/DDBJ databases">
        <authorList>
            <person name="Daric V."/>
            <person name="Darras S."/>
        </authorList>
    </citation>
    <scope>NUCLEOTIDE SEQUENCE [LARGE SCALE GENOMIC DNA]</scope>
</reference>
<dbReference type="PANTHER" id="PTHR23506:SF23">
    <property type="entry name" value="GH10249P"/>
    <property type="match status" value="1"/>
</dbReference>
<protein>
    <recommendedName>
        <fullName evidence="9">Major facilitator superfamily (MFS) profile domain-containing protein</fullName>
    </recommendedName>
</protein>
<dbReference type="Proteomes" id="UP001642483">
    <property type="component" value="Unassembled WGS sequence"/>
</dbReference>
<feature type="transmembrane region" description="Helical" evidence="6">
    <location>
        <begin position="139"/>
        <end position="162"/>
    </location>
</feature>
<evidence type="ECO:0000256" key="5">
    <source>
        <dbReference type="ARBA" id="ARBA00023136"/>
    </source>
</evidence>
<organism evidence="7 8">
    <name type="scientific">Clavelina lepadiformis</name>
    <name type="common">Light-bulb sea squirt</name>
    <name type="synonym">Ascidia lepadiformis</name>
    <dbReference type="NCBI Taxonomy" id="159417"/>
    <lineage>
        <taxon>Eukaryota</taxon>
        <taxon>Metazoa</taxon>
        <taxon>Chordata</taxon>
        <taxon>Tunicata</taxon>
        <taxon>Ascidiacea</taxon>
        <taxon>Aplousobranchia</taxon>
        <taxon>Clavelinidae</taxon>
        <taxon>Clavelina</taxon>
    </lineage>
</organism>
<dbReference type="InterPro" id="IPR011701">
    <property type="entry name" value="MFS"/>
</dbReference>
<feature type="transmembrane region" description="Helical" evidence="6">
    <location>
        <begin position="12"/>
        <end position="36"/>
    </location>
</feature>
<feature type="transmembrane region" description="Helical" evidence="6">
    <location>
        <begin position="85"/>
        <end position="107"/>
    </location>
</feature>
<gene>
    <name evidence="7" type="ORF">CVLEPA_LOCUS19974</name>
</gene>
<comment type="subcellular location">
    <subcellularLocation>
        <location evidence="1">Membrane</location>
        <topology evidence="1">Multi-pass membrane protein</topology>
    </subcellularLocation>
</comment>
<dbReference type="Gene3D" id="1.20.1250.20">
    <property type="entry name" value="MFS general substrate transporter like domains"/>
    <property type="match status" value="1"/>
</dbReference>
<dbReference type="InterPro" id="IPR050930">
    <property type="entry name" value="MFS_Vesicular_Transporter"/>
</dbReference>
<evidence type="ECO:0000256" key="4">
    <source>
        <dbReference type="ARBA" id="ARBA00022989"/>
    </source>
</evidence>
<evidence type="ECO:0000256" key="3">
    <source>
        <dbReference type="ARBA" id="ARBA00022692"/>
    </source>
</evidence>
<feature type="transmembrane region" description="Helical" evidence="6">
    <location>
        <begin position="174"/>
        <end position="194"/>
    </location>
</feature>
<proteinExistence type="predicted"/>
<feature type="transmembrane region" description="Helical" evidence="6">
    <location>
        <begin position="411"/>
        <end position="429"/>
    </location>
</feature>
<feature type="transmembrane region" description="Helical" evidence="6">
    <location>
        <begin position="378"/>
        <end position="399"/>
    </location>
</feature>
<dbReference type="SUPFAM" id="SSF103473">
    <property type="entry name" value="MFS general substrate transporter"/>
    <property type="match status" value="1"/>
</dbReference>
<evidence type="ECO:0000256" key="6">
    <source>
        <dbReference type="SAM" id="Phobius"/>
    </source>
</evidence>
<keyword evidence="3 6" id="KW-0812">Transmembrane</keyword>
<sequence>MYVLEQIRSSRYSAMFLVLWLFFIDSSLQSMLIHLVPNFLWKIHLSTNPIPQATTLSLNITSQANTLQMFEEAKKTFLTTQKLNVIAISAFIPTLRMFGSFFVGPLIDRIGHSVPMFAGTLIVFVTAIGYAVAPSFLVLFVSAAAHGVGSSLIMVGGMTMLARIFNDKEEMEKAIGISLGVAASGAAVGPIFGSLVDICQNRRATFFSYAGVIALLGFFQLFCNCLKVQRVEKNEKIRCLWTLPTDSFTLTALQGFMTTGLVLGSLYSSFSSWSAFGFNSFESPLDLALVSGIGGFQLGATMVNFLPISNKAVSSWPWTPAILEMMIVIIGLFSLTIWTSSTATAVLMFAIGHESGMVASSTYAALSYSVETKYNSKYGSVFAMAILAIDVGYFAGLWSASGIVPVISFDILMWIMALFCALYVASCLANERWIKQIVLIALKKRPRHNSKITINNI</sequence>
<evidence type="ECO:0000313" key="7">
    <source>
        <dbReference type="EMBL" id="CAK8687923.1"/>
    </source>
</evidence>
<evidence type="ECO:0008006" key="9">
    <source>
        <dbReference type="Google" id="ProtNLM"/>
    </source>
</evidence>